<name>A0ABD4T5Y3_9CYAN</name>
<evidence type="ECO:0000313" key="3">
    <source>
        <dbReference type="EMBL" id="MCM1983880.1"/>
    </source>
</evidence>
<organism evidence="3 4">
    <name type="scientific">Lyngbya confervoides BDU141951</name>
    <dbReference type="NCBI Taxonomy" id="1574623"/>
    <lineage>
        <taxon>Bacteria</taxon>
        <taxon>Bacillati</taxon>
        <taxon>Cyanobacteriota</taxon>
        <taxon>Cyanophyceae</taxon>
        <taxon>Oscillatoriophycideae</taxon>
        <taxon>Oscillatoriales</taxon>
        <taxon>Microcoleaceae</taxon>
        <taxon>Lyngbya</taxon>
    </lineage>
</organism>
<feature type="region of interest" description="Disordered" evidence="1">
    <location>
        <begin position="284"/>
        <end position="304"/>
    </location>
</feature>
<gene>
    <name evidence="3" type="ORF">QQ91_0013745</name>
</gene>
<accession>A0ABD4T5Y3</accession>
<evidence type="ECO:0000256" key="1">
    <source>
        <dbReference type="SAM" id="MobiDB-lite"/>
    </source>
</evidence>
<dbReference type="EMBL" id="JTHE03000079">
    <property type="protein sequence ID" value="MCM1983880.1"/>
    <property type="molecule type" value="Genomic_DNA"/>
</dbReference>
<feature type="compositionally biased region" description="Polar residues" evidence="1">
    <location>
        <begin position="284"/>
        <end position="298"/>
    </location>
</feature>
<keyword evidence="4" id="KW-1185">Reference proteome</keyword>
<feature type="chain" id="PRO_5044793640" evidence="2">
    <location>
        <begin position="18"/>
        <end position="493"/>
    </location>
</feature>
<reference evidence="3 4" key="1">
    <citation type="journal article" date="2015" name="Genome Announc.">
        <title>Draft Genome Sequence of Filamentous Marine Cyanobacterium Lyngbya confervoides Strain BDU141951.</title>
        <authorList>
            <person name="Chandrababunaidu M.M."/>
            <person name="Sen D."/>
            <person name="Tripathy S."/>
        </authorList>
    </citation>
    <scope>NUCLEOTIDE SEQUENCE [LARGE SCALE GENOMIC DNA]</scope>
    <source>
        <strain evidence="3 4">BDU141951</strain>
    </source>
</reference>
<proteinExistence type="predicted"/>
<dbReference type="AlphaFoldDB" id="A0ABD4T5Y3"/>
<comment type="caution">
    <text evidence="3">The sequence shown here is derived from an EMBL/GenBank/DDBJ whole genome shotgun (WGS) entry which is preliminary data.</text>
</comment>
<dbReference type="Proteomes" id="UP000031561">
    <property type="component" value="Unassembled WGS sequence"/>
</dbReference>
<sequence>MFLVGTLISLGGLPLLAQWSPLASSLSPASGAAPINQTPTMGADSLQASTVLTGQNPTDDPGYLGVIQRTVSMVSNTSAQRLADELGLDILDITWEDTGRFKNSAVGPNISDMTIQVQHKNPRNDSYSLHLMPVIRFPNFADKTADIPLDQLYINVGNEKGRSLRKVPLQDVLGNLRRYLTRPSSWKGQETSLLAPRDSHALVSAQAAFLPIPKGGEAQFNPVLFNYQSYAKNPAVLTLLATREGTSVTVIDNQRDGFEAGRTWGQRLFFNQQGERASFTGQRISDFQSSTPGGNRPNQDPDETEGLNMVMLIQVPLKQKPQARQQFSEGGGGVMPLAAPTMEKSASDVEAAVIGHGEVEGPFTEIDNLAIERDPRFPIRVTVQFYKGTSNGEVSRADLQQIRDQIDQVYADADYIGSLVVEGETRRPTEYEGPKHEPPGWWDDFWRRHEANTGQSREEAIQMLRKLRGKKWYPLTEEELNRNLQQIPQRSQQ</sequence>
<evidence type="ECO:0000313" key="4">
    <source>
        <dbReference type="Proteomes" id="UP000031561"/>
    </source>
</evidence>
<evidence type="ECO:0000256" key="2">
    <source>
        <dbReference type="SAM" id="SignalP"/>
    </source>
</evidence>
<feature type="signal peptide" evidence="2">
    <location>
        <begin position="1"/>
        <end position="17"/>
    </location>
</feature>
<keyword evidence="2" id="KW-0732">Signal</keyword>
<protein>
    <submittedName>
        <fullName evidence="3">Uncharacterized protein</fullName>
    </submittedName>
</protein>
<dbReference type="RefSeq" id="WP_201277108.1">
    <property type="nucleotide sequence ID" value="NZ_JTHE03000079.1"/>
</dbReference>